<accession>A0AAP8PQL5</accession>
<evidence type="ECO:0000256" key="5">
    <source>
        <dbReference type="HAMAP-Rule" id="MF_01201"/>
    </source>
</evidence>
<proteinExistence type="inferred from homology"/>
<dbReference type="Gene3D" id="3.20.20.10">
    <property type="entry name" value="Alanine racemase"/>
    <property type="match status" value="1"/>
</dbReference>
<dbReference type="GeneID" id="64981714"/>
<dbReference type="Pfam" id="PF01168">
    <property type="entry name" value="Ala_racemase_N"/>
    <property type="match status" value="1"/>
</dbReference>
<dbReference type="GO" id="GO:0008784">
    <property type="term" value="F:alanine racemase activity"/>
    <property type="evidence" value="ECO:0007669"/>
    <property type="project" value="UniProtKB-UniRule"/>
</dbReference>
<evidence type="ECO:0000313" key="9">
    <source>
        <dbReference type="EMBL" id="PNZ69175.1"/>
    </source>
</evidence>
<dbReference type="InterPro" id="IPR009006">
    <property type="entry name" value="Ala_racemase/Decarboxylase_C"/>
</dbReference>
<evidence type="ECO:0000256" key="7">
    <source>
        <dbReference type="PIRSR" id="PIRSR600821-52"/>
    </source>
</evidence>
<dbReference type="SUPFAM" id="SSF50621">
    <property type="entry name" value="Alanine racemase C-terminal domain-like"/>
    <property type="match status" value="1"/>
</dbReference>
<gene>
    <name evidence="9" type="primary">alr</name>
    <name evidence="9" type="ORF">CD158_01215</name>
</gene>
<comment type="similarity">
    <text evidence="5">Belongs to the alanine racemase family.</text>
</comment>
<dbReference type="NCBIfam" id="TIGR00492">
    <property type="entry name" value="alr"/>
    <property type="match status" value="1"/>
</dbReference>
<dbReference type="SMART" id="SM01005">
    <property type="entry name" value="Ala_racemase_C"/>
    <property type="match status" value="1"/>
</dbReference>
<comment type="cofactor">
    <cofactor evidence="2 5 6">
        <name>pyridoxal 5'-phosphate</name>
        <dbReference type="ChEBI" id="CHEBI:597326"/>
    </cofactor>
</comment>
<dbReference type="GO" id="GO:0009252">
    <property type="term" value="P:peptidoglycan biosynthetic process"/>
    <property type="evidence" value="ECO:0007669"/>
    <property type="project" value="TreeGrafter"/>
</dbReference>
<dbReference type="SUPFAM" id="SSF51419">
    <property type="entry name" value="PLP-binding barrel"/>
    <property type="match status" value="1"/>
</dbReference>
<keyword evidence="4 5" id="KW-0413">Isomerase</keyword>
<dbReference type="AlphaFoldDB" id="A0AAP8PQL5"/>
<dbReference type="Proteomes" id="UP000242470">
    <property type="component" value="Unassembled WGS sequence"/>
</dbReference>
<comment type="catalytic activity">
    <reaction evidence="1 5">
        <text>L-alanine = D-alanine</text>
        <dbReference type="Rhea" id="RHEA:20249"/>
        <dbReference type="ChEBI" id="CHEBI:57416"/>
        <dbReference type="ChEBI" id="CHEBI:57972"/>
        <dbReference type="EC" id="5.1.1.1"/>
    </reaction>
</comment>
<evidence type="ECO:0000256" key="1">
    <source>
        <dbReference type="ARBA" id="ARBA00000316"/>
    </source>
</evidence>
<feature type="binding site" evidence="5 7">
    <location>
        <position position="138"/>
    </location>
    <ligand>
        <name>substrate</name>
    </ligand>
</feature>
<dbReference type="GO" id="GO:0005829">
    <property type="term" value="C:cytosol"/>
    <property type="evidence" value="ECO:0007669"/>
    <property type="project" value="TreeGrafter"/>
</dbReference>
<dbReference type="RefSeq" id="WP_059107863.1">
    <property type="nucleotide sequence ID" value="NZ_AP024589.1"/>
</dbReference>
<dbReference type="InterPro" id="IPR011079">
    <property type="entry name" value="Ala_racemase_C"/>
</dbReference>
<dbReference type="InterPro" id="IPR020622">
    <property type="entry name" value="Ala_racemase_pyridoxalP-BS"/>
</dbReference>
<dbReference type="GO" id="GO:0030170">
    <property type="term" value="F:pyridoxal phosphate binding"/>
    <property type="evidence" value="ECO:0007669"/>
    <property type="project" value="UniProtKB-UniRule"/>
</dbReference>
<dbReference type="PROSITE" id="PS00395">
    <property type="entry name" value="ALANINE_RACEMASE"/>
    <property type="match status" value="1"/>
</dbReference>
<dbReference type="Pfam" id="PF00842">
    <property type="entry name" value="Ala_racemase_C"/>
    <property type="match status" value="1"/>
</dbReference>
<reference evidence="9 10" key="1">
    <citation type="submission" date="2017-08" db="EMBL/GenBank/DDBJ databases">
        <title>Draft genome sequences of 64 type strains of genus Staph aureus.</title>
        <authorList>
            <person name="Cole K."/>
            <person name="Golubchik T."/>
            <person name="Russell J."/>
            <person name="Foster D."/>
            <person name="Llewelyn M."/>
            <person name="Wilson D."/>
            <person name="Crook D."/>
            <person name="Paul J."/>
        </authorList>
    </citation>
    <scope>NUCLEOTIDE SEQUENCE [LARGE SCALE GENOMIC DNA]</scope>
    <source>
        <strain evidence="9 10">NCTC 12101</strain>
    </source>
</reference>
<evidence type="ECO:0000259" key="8">
    <source>
        <dbReference type="SMART" id="SM01005"/>
    </source>
</evidence>
<feature type="domain" description="Alanine racemase C-terminal" evidence="8">
    <location>
        <begin position="244"/>
        <end position="369"/>
    </location>
</feature>
<dbReference type="InterPro" id="IPR001608">
    <property type="entry name" value="Ala_racemase_N"/>
</dbReference>
<dbReference type="CDD" id="cd00430">
    <property type="entry name" value="PLPDE_III_AR"/>
    <property type="match status" value="1"/>
</dbReference>
<comment type="caution">
    <text evidence="9">The sequence shown here is derived from an EMBL/GenBank/DDBJ whole genome shotgun (WGS) entry which is preliminary data.</text>
</comment>
<evidence type="ECO:0000313" key="10">
    <source>
        <dbReference type="Proteomes" id="UP000242470"/>
    </source>
</evidence>
<dbReference type="FunFam" id="3.20.20.10:FF:000002">
    <property type="entry name" value="Alanine racemase"/>
    <property type="match status" value="1"/>
</dbReference>
<evidence type="ECO:0000256" key="6">
    <source>
        <dbReference type="PIRSR" id="PIRSR600821-50"/>
    </source>
</evidence>
<feature type="active site" description="Proton acceptor; specific for D-alanine" evidence="5">
    <location>
        <position position="39"/>
    </location>
</feature>
<organism evidence="9 10">
    <name type="scientific">Staphylococcus auricularis</name>
    <dbReference type="NCBI Taxonomy" id="29379"/>
    <lineage>
        <taxon>Bacteria</taxon>
        <taxon>Bacillati</taxon>
        <taxon>Bacillota</taxon>
        <taxon>Bacilli</taxon>
        <taxon>Bacillales</taxon>
        <taxon>Staphylococcaceae</taxon>
        <taxon>Staphylococcus</taxon>
    </lineage>
</organism>
<comment type="function">
    <text evidence="5">Catalyzes the interconversion of L-alanine and D-alanine. May also act on other amino acids.</text>
</comment>
<evidence type="ECO:0000256" key="3">
    <source>
        <dbReference type="ARBA" id="ARBA00022898"/>
    </source>
</evidence>
<feature type="modified residue" description="N6-(pyridoxal phosphate)lysine" evidence="5 6">
    <location>
        <position position="39"/>
    </location>
</feature>
<feature type="binding site" evidence="5 7">
    <location>
        <position position="312"/>
    </location>
    <ligand>
        <name>substrate</name>
    </ligand>
</feature>
<evidence type="ECO:0000256" key="2">
    <source>
        <dbReference type="ARBA" id="ARBA00001933"/>
    </source>
</evidence>
<dbReference type="EMBL" id="PPQW01000005">
    <property type="protein sequence ID" value="PNZ69175.1"/>
    <property type="molecule type" value="Genomic_DNA"/>
</dbReference>
<feature type="active site" description="Proton acceptor; specific for L-alanine" evidence="5">
    <location>
        <position position="265"/>
    </location>
</feature>
<sequence>MSDKYYRPTRVNVDLDAITSNYQMFGKLHPNKTVIPVVKANGYGLGSVVIARHLMDIGANFFAVATLDEAVELRMHGVDARILVLGVIPPEHINKAIQHRVAMTVPDLTWMKKAVSYVDEENEKRMWFHVKIDTGMGRLGVKSAHEYKEIVSLIQSTSNMIFEGVFTHFPTSDEDTDAMKVQQEQFEAIVNEVEHPPFVHSQNSAASLLKDSQFCNAVRVGISLYGYYPSEYVKENVKVHLKPSAQWVTEIVQTKKLKAGESVSYGSTFTADQDMTIGIIPVGYADGYLRMMQGFTVNVNGEQCEIIGRVCMDQTIIAIPDYVKPGAQVILMDHRSDVPQSCEALARQQQTINYEVLCNLSRRLPRVYYKGEDVEIKNELLK</sequence>
<dbReference type="PANTHER" id="PTHR30511">
    <property type="entry name" value="ALANINE RACEMASE"/>
    <property type="match status" value="1"/>
</dbReference>
<keyword evidence="3 5" id="KW-0663">Pyridoxal phosphate</keyword>
<dbReference type="HAMAP" id="MF_01201">
    <property type="entry name" value="Ala_racemase"/>
    <property type="match status" value="1"/>
</dbReference>
<dbReference type="GO" id="GO:0030632">
    <property type="term" value="P:D-alanine biosynthetic process"/>
    <property type="evidence" value="ECO:0007669"/>
    <property type="project" value="UniProtKB-UniRule"/>
</dbReference>
<dbReference type="PRINTS" id="PR00992">
    <property type="entry name" value="ALARACEMASE"/>
</dbReference>
<dbReference type="EC" id="5.1.1.1" evidence="5"/>
<dbReference type="Gene3D" id="2.40.37.10">
    <property type="entry name" value="Lyase, Ornithine Decarboxylase, Chain A, domain 1"/>
    <property type="match status" value="1"/>
</dbReference>
<dbReference type="InterPro" id="IPR029066">
    <property type="entry name" value="PLP-binding_barrel"/>
</dbReference>
<protein>
    <recommendedName>
        <fullName evidence="5">Alanine racemase</fullName>
        <ecNumber evidence="5">5.1.1.1</ecNumber>
    </recommendedName>
</protein>
<name>A0AAP8PQL5_9STAP</name>
<evidence type="ECO:0000256" key="4">
    <source>
        <dbReference type="ARBA" id="ARBA00023235"/>
    </source>
</evidence>
<dbReference type="PANTHER" id="PTHR30511:SF0">
    <property type="entry name" value="ALANINE RACEMASE, CATABOLIC-RELATED"/>
    <property type="match status" value="1"/>
</dbReference>
<comment type="pathway">
    <text evidence="5">Amino-acid biosynthesis; D-alanine biosynthesis; D-alanine from L-alanine: step 1/1.</text>
</comment>
<dbReference type="FunFam" id="2.40.37.10:FF:000006">
    <property type="entry name" value="Alanine racemase"/>
    <property type="match status" value="1"/>
</dbReference>
<dbReference type="InterPro" id="IPR000821">
    <property type="entry name" value="Ala_racemase"/>
</dbReference>